<evidence type="ECO:0000259" key="3">
    <source>
        <dbReference type="Pfam" id="PF03816"/>
    </source>
</evidence>
<dbReference type="Pfam" id="PF03816">
    <property type="entry name" value="LytR_cpsA_psr"/>
    <property type="match status" value="1"/>
</dbReference>
<sequence>MSKNRKSKFLKAMITIITVIIGIVIAVGAYFYMGLSELSKNSDLGENDVQYINNDIETDDNKESINILALGVDIGTPGAENANDPKRTDTIMLIHYDKINKDVSVISIPRDTLIKINGKNAKINAAHAIGGVRYAIDAVEKLLDIDINYYGKVDYEGFREIVDSIGGVDIEIQNNMDYDDPAQDLHIHFKKGETVHLDGKKAEEFFRWRKNNNGTGLAEGDLGRIENQHIFISKVIEKLKSPRIIPRIPSIFMTLPKYVETNMSGDEIIKYGYAFMRANDIKIETLKGHTKYIGGISYFIYDENSNKDLLDRIYNTTLNNDFNIDKSKLNIQVLNGTGKTGLAANYREYLKKKGYKNISIGNTKDSEYTKILINKGNFSNKQIKYIKEDLKIDKVENIGKNYEKFDIIIILGKK</sequence>
<keyword evidence="2" id="KW-0472">Membrane</keyword>
<dbReference type="STRING" id="1121305.CLCOL_18150"/>
<dbReference type="InterPro" id="IPR050922">
    <property type="entry name" value="LytR/CpsA/Psr_CW_biosynth"/>
</dbReference>
<dbReference type="RefSeq" id="WP_061858647.1">
    <property type="nucleotide sequence ID" value="NZ_LTBB01000009.1"/>
</dbReference>
<feature type="domain" description="LytR/CpsA/Psr regulator C-terminal" evidence="4">
    <location>
        <begin position="329"/>
        <end position="413"/>
    </location>
</feature>
<dbReference type="Gene3D" id="3.40.630.190">
    <property type="entry name" value="LCP protein"/>
    <property type="match status" value="1"/>
</dbReference>
<evidence type="ECO:0000256" key="2">
    <source>
        <dbReference type="SAM" id="Phobius"/>
    </source>
</evidence>
<gene>
    <name evidence="5" type="primary">lytR</name>
    <name evidence="5" type="ORF">CLCOL_18150</name>
</gene>
<keyword evidence="2" id="KW-1133">Transmembrane helix</keyword>
<keyword evidence="2" id="KW-0812">Transmembrane</keyword>
<dbReference type="PATRIC" id="fig|1121305.3.peg.1817"/>
<name>A0A151ALP0_9CLOT</name>
<reference evidence="5 6" key="1">
    <citation type="submission" date="2016-02" db="EMBL/GenBank/DDBJ databases">
        <title>Genome sequence of Clostridium colicanis DSM 13634.</title>
        <authorList>
            <person name="Poehlein A."/>
            <person name="Daniel R."/>
        </authorList>
    </citation>
    <scope>NUCLEOTIDE SEQUENCE [LARGE SCALE GENOMIC DNA]</scope>
    <source>
        <strain evidence="5 6">DSM 13634</strain>
    </source>
</reference>
<accession>A0A151ALP0</accession>
<evidence type="ECO:0000259" key="4">
    <source>
        <dbReference type="Pfam" id="PF13399"/>
    </source>
</evidence>
<keyword evidence="6" id="KW-1185">Reference proteome</keyword>
<evidence type="ECO:0000256" key="1">
    <source>
        <dbReference type="ARBA" id="ARBA00006068"/>
    </source>
</evidence>
<dbReference type="PANTHER" id="PTHR33392">
    <property type="entry name" value="POLYISOPRENYL-TEICHOIC ACID--PEPTIDOGLYCAN TEICHOIC ACID TRANSFERASE TAGU"/>
    <property type="match status" value="1"/>
</dbReference>
<dbReference type="EMBL" id="LTBB01000009">
    <property type="protein sequence ID" value="KYH28554.1"/>
    <property type="molecule type" value="Genomic_DNA"/>
</dbReference>
<organism evidence="5 6">
    <name type="scientific">Clostridium colicanis DSM 13634</name>
    <dbReference type="NCBI Taxonomy" id="1121305"/>
    <lineage>
        <taxon>Bacteria</taxon>
        <taxon>Bacillati</taxon>
        <taxon>Bacillota</taxon>
        <taxon>Clostridia</taxon>
        <taxon>Eubacteriales</taxon>
        <taxon>Clostridiaceae</taxon>
        <taxon>Clostridium</taxon>
    </lineage>
</organism>
<feature type="domain" description="Cell envelope-related transcriptional attenuator" evidence="3">
    <location>
        <begin position="87"/>
        <end position="240"/>
    </location>
</feature>
<dbReference type="Proteomes" id="UP000075374">
    <property type="component" value="Unassembled WGS sequence"/>
</dbReference>
<dbReference type="InterPro" id="IPR004474">
    <property type="entry name" value="LytR_CpsA_psr"/>
</dbReference>
<evidence type="ECO:0000313" key="6">
    <source>
        <dbReference type="Proteomes" id="UP000075374"/>
    </source>
</evidence>
<protein>
    <submittedName>
        <fullName evidence="5">Transcriptional regulator LytR</fullName>
    </submittedName>
</protein>
<comment type="caution">
    <text evidence="5">The sequence shown here is derived from an EMBL/GenBank/DDBJ whole genome shotgun (WGS) entry which is preliminary data.</text>
</comment>
<dbReference type="InterPro" id="IPR027381">
    <property type="entry name" value="LytR/CpsA/Psr_C"/>
</dbReference>
<proteinExistence type="inferred from homology"/>
<dbReference type="PANTHER" id="PTHR33392:SF6">
    <property type="entry name" value="POLYISOPRENYL-TEICHOIC ACID--PEPTIDOGLYCAN TEICHOIC ACID TRANSFERASE TAGU"/>
    <property type="match status" value="1"/>
</dbReference>
<dbReference type="Pfam" id="PF13399">
    <property type="entry name" value="LytR_C"/>
    <property type="match status" value="1"/>
</dbReference>
<comment type="similarity">
    <text evidence="1">Belongs to the LytR/CpsA/Psr (LCP) family.</text>
</comment>
<dbReference type="AlphaFoldDB" id="A0A151ALP0"/>
<dbReference type="Gene3D" id="3.30.70.2390">
    <property type="match status" value="1"/>
</dbReference>
<evidence type="ECO:0000313" key="5">
    <source>
        <dbReference type="EMBL" id="KYH28554.1"/>
    </source>
</evidence>
<dbReference type="NCBIfam" id="TIGR00350">
    <property type="entry name" value="lytR_cpsA_psr"/>
    <property type="match status" value="1"/>
</dbReference>
<feature type="transmembrane region" description="Helical" evidence="2">
    <location>
        <begin position="12"/>
        <end position="33"/>
    </location>
</feature>